<dbReference type="GeneID" id="20213799"/>
<evidence type="ECO:0000313" key="10">
    <source>
        <dbReference type="Proteomes" id="UP000015101"/>
    </source>
</evidence>
<keyword evidence="3 7" id="KW-0812">Transmembrane</keyword>
<dbReference type="RefSeq" id="XP_009019420.1">
    <property type="nucleotide sequence ID" value="XM_009021172.1"/>
</dbReference>
<dbReference type="OrthoDB" id="5772623at2759"/>
<name>T1FYA1_HELRO</name>
<dbReference type="PANTHER" id="PTHR13259">
    <property type="entry name" value="BLADDER CANCER 10 KD PROTEIN HOMOLOG"/>
    <property type="match status" value="1"/>
</dbReference>
<dbReference type="FunCoup" id="T1FYA1">
    <property type="interactions" value="108"/>
</dbReference>
<dbReference type="PANTHER" id="PTHR13259:SF1">
    <property type="entry name" value="BLADDER CANCER-ASSOCIATED PROTEIN"/>
    <property type="match status" value="1"/>
</dbReference>
<dbReference type="EMBL" id="AMQM01000773">
    <property type="status" value="NOT_ANNOTATED_CDS"/>
    <property type="molecule type" value="Genomic_DNA"/>
</dbReference>
<accession>T1FYA1</accession>
<protein>
    <recommendedName>
        <fullName evidence="11">Bladder cancer-associated protein</fullName>
    </recommendedName>
</protein>
<keyword evidence="4 7" id="KW-1133">Transmembrane helix</keyword>
<reference evidence="9" key="3">
    <citation type="submission" date="2015-06" db="UniProtKB">
        <authorList>
            <consortium name="EnsemblMetazoa"/>
        </authorList>
    </citation>
    <scope>IDENTIFICATION</scope>
</reference>
<dbReference type="EMBL" id="KB096742">
    <property type="protein sequence ID" value="ESO02012.1"/>
    <property type="molecule type" value="Genomic_DNA"/>
</dbReference>
<dbReference type="GO" id="GO:0016020">
    <property type="term" value="C:membrane"/>
    <property type="evidence" value="ECO:0007669"/>
    <property type="project" value="UniProtKB-SubCell"/>
</dbReference>
<dbReference type="HOGENOM" id="CLU_181908_0_0_1"/>
<proteinExistence type="inferred from homology"/>
<reference evidence="10" key="1">
    <citation type="submission" date="2012-12" db="EMBL/GenBank/DDBJ databases">
        <authorList>
            <person name="Hellsten U."/>
            <person name="Grimwood J."/>
            <person name="Chapman J.A."/>
            <person name="Shapiro H."/>
            <person name="Aerts A."/>
            <person name="Otillar R.P."/>
            <person name="Terry A.Y."/>
            <person name="Boore J.L."/>
            <person name="Simakov O."/>
            <person name="Marletaz F."/>
            <person name="Cho S.-J."/>
            <person name="Edsinger-Gonzales E."/>
            <person name="Havlak P."/>
            <person name="Kuo D.-H."/>
            <person name="Larsson T."/>
            <person name="Lv J."/>
            <person name="Arendt D."/>
            <person name="Savage R."/>
            <person name="Osoegawa K."/>
            <person name="de Jong P."/>
            <person name="Lindberg D.R."/>
            <person name="Seaver E.C."/>
            <person name="Weisblat D.A."/>
            <person name="Putnam N.H."/>
            <person name="Grigoriev I.V."/>
            <person name="Rokhsar D.S."/>
        </authorList>
    </citation>
    <scope>NUCLEOTIDE SEQUENCE</scope>
</reference>
<sequence>MYCLQWLIPVLLIPKPVNPAFFYNHAMFIILYLISFFIQQKPCAICSIIFIVALFVMCYSNIDGCVVWPCGESTM</sequence>
<comment type="similarity">
    <text evidence="2">Belongs to the BLCAP family.</text>
</comment>
<reference evidence="8 10" key="2">
    <citation type="journal article" date="2013" name="Nature">
        <title>Insights into bilaterian evolution from three spiralian genomes.</title>
        <authorList>
            <person name="Simakov O."/>
            <person name="Marletaz F."/>
            <person name="Cho S.J."/>
            <person name="Edsinger-Gonzales E."/>
            <person name="Havlak P."/>
            <person name="Hellsten U."/>
            <person name="Kuo D.H."/>
            <person name="Larsson T."/>
            <person name="Lv J."/>
            <person name="Arendt D."/>
            <person name="Savage R."/>
            <person name="Osoegawa K."/>
            <person name="de Jong P."/>
            <person name="Grimwood J."/>
            <person name="Chapman J.A."/>
            <person name="Shapiro H."/>
            <person name="Aerts A."/>
            <person name="Otillar R.P."/>
            <person name="Terry A.Y."/>
            <person name="Boore J.L."/>
            <person name="Grigoriev I.V."/>
            <person name="Lindberg D.R."/>
            <person name="Seaver E.C."/>
            <person name="Weisblat D.A."/>
            <person name="Putnam N.H."/>
            <person name="Rokhsar D.S."/>
        </authorList>
    </citation>
    <scope>NUCLEOTIDE SEQUENCE</scope>
</reference>
<keyword evidence="10" id="KW-1185">Reference proteome</keyword>
<comment type="function">
    <text evidence="6">Acts as a tumor suppressor; induces growth arrest at G(1)/S checkpoint and apoptosis via RB1-dependent and p53/TP53- and NF-kappa-B-independent mechanisms. Modulates expression of genes involved in the regulation of proliferation, cell cycle and apoptosis.</text>
</comment>
<evidence type="ECO:0000313" key="9">
    <source>
        <dbReference type="EnsemblMetazoa" id="HelroP65582"/>
    </source>
</evidence>
<dbReference type="CTD" id="20213799"/>
<dbReference type="KEGG" id="hro:HELRODRAFT_65582"/>
<evidence type="ECO:0000256" key="4">
    <source>
        <dbReference type="ARBA" id="ARBA00022989"/>
    </source>
</evidence>
<dbReference type="InterPro" id="IPR009598">
    <property type="entry name" value="BCALP"/>
</dbReference>
<dbReference type="OMA" id="FLLCYSC"/>
<dbReference type="SMART" id="SM01396">
    <property type="entry name" value="BC10"/>
    <property type="match status" value="1"/>
</dbReference>
<feature type="transmembrane region" description="Helical" evidence="7">
    <location>
        <begin position="20"/>
        <end position="38"/>
    </location>
</feature>
<dbReference type="STRING" id="6412.T1FYA1"/>
<evidence type="ECO:0000256" key="1">
    <source>
        <dbReference type="ARBA" id="ARBA00004370"/>
    </source>
</evidence>
<dbReference type="AlphaFoldDB" id="T1FYA1"/>
<evidence type="ECO:0008006" key="11">
    <source>
        <dbReference type="Google" id="ProtNLM"/>
    </source>
</evidence>
<comment type="subcellular location">
    <subcellularLocation>
        <location evidence="1">Membrane</location>
    </subcellularLocation>
</comment>
<evidence type="ECO:0000256" key="7">
    <source>
        <dbReference type="SAM" id="Phobius"/>
    </source>
</evidence>
<dbReference type="Proteomes" id="UP000015101">
    <property type="component" value="Unassembled WGS sequence"/>
</dbReference>
<evidence type="ECO:0000256" key="5">
    <source>
        <dbReference type="ARBA" id="ARBA00023136"/>
    </source>
</evidence>
<gene>
    <name evidence="9" type="primary">20213799</name>
    <name evidence="8" type="ORF">HELRODRAFT_65582</name>
</gene>
<dbReference type="eggNOG" id="KOG4489">
    <property type="taxonomic scope" value="Eukaryota"/>
</dbReference>
<keyword evidence="5 7" id="KW-0472">Membrane</keyword>
<organism evidence="9 10">
    <name type="scientific">Helobdella robusta</name>
    <name type="common">Californian leech</name>
    <dbReference type="NCBI Taxonomy" id="6412"/>
    <lineage>
        <taxon>Eukaryota</taxon>
        <taxon>Metazoa</taxon>
        <taxon>Spiralia</taxon>
        <taxon>Lophotrochozoa</taxon>
        <taxon>Annelida</taxon>
        <taxon>Clitellata</taxon>
        <taxon>Hirudinea</taxon>
        <taxon>Rhynchobdellida</taxon>
        <taxon>Glossiphoniidae</taxon>
        <taxon>Helobdella</taxon>
    </lineage>
</organism>
<evidence type="ECO:0000256" key="6">
    <source>
        <dbReference type="ARBA" id="ARBA00045856"/>
    </source>
</evidence>
<evidence type="ECO:0000256" key="3">
    <source>
        <dbReference type="ARBA" id="ARBA00022692"/>
    </source>
</evidence>
<evidence type="ECO:0000256" key="2">
    <source>
        <dbReference type="ARBA" id="ARBA00007216"/>
    </source>
</evidence>
<dbReference type="Pfam" id="PF06726">
    <property type="entry name" value="BC10"/>
    <property type="match status" value="1"/>
</dbReference>
<dbReference type="InParanoid" id="T1FYA1"/>
<feature type="transmembrane region" description="Helical" evidence="7">
    <location>
        <begin position="45"/>
        <end position="62"/>
    </location>
</feature>
<dbReference type="EnsemblMetazoa" id="HelroT65582">
    <property type="protein sequence ID" value="HelroP65582"/>
    <property type="gene ID" value="HelroG65582"/>
</dbReference>
<evidence type="ECO:0000313" key="8">
    <source>
        <dbReference type="EMBL" id="ESO02012.1"/>
    </source>
</evidence>